<evidence type="ECO:0000313" key="2">
    <source>
        <dbReference type="Proteomes" id="UP000324222"/>
    </source>
</evidence>
<accession>A0A5B7FRU8</accession>
<comment type="caution">
    <text evidence="1">The sequence shown here is derived from an EMBL/GenBank/DDBJ whole genome shotgun (WGS) entry which is preliminary data.</text>
</comment>
<dbReference type="EMBL" id="VSRR010008042">
    <property type="protein sequence ID" value="MPC47989.1"/>
    <property type="molecule type" value="Genomic_DNA"/>
</dbReference>
<dbReference type="AlphaFoldDB" id="A0A5B7FRU8"/>
<gene>
    <name evidence="1" type="ORF">E2C01_041751</name>
</gene>
<evidence type="ECO:0000313" key="1">
    <source>
        <dbReference type="EMBL" id="MPC47989.1"/>
    </source>
</evidence>
<dbReference type="Proteomes" id="UP000324222">
    <property type="component" value="Unassembled WGS sequence"/>
</dbReference>
<protein>
    <submittedName>
        <fullName evidence="1">Uncharacterized protein</fullName>
    </submittedName>
</protein>
<organism evidence="1 2">
    <name type="scientific">Portunus trituberculatus</name>
    <name type="common">Swimming crab</name>
    <name type="synonym">Neptunus trituberculatus</name>
    <dbReference type="NCBI Taxonomy" id="210409"/>
    <lineage>
        <taxon>Eukaryota</taxon>
        <taxon>Metazoa</taxon>
        <taxon>Ecdysozoa</taxon>
        <taxon>Arthropoda</taxon>
        <taxon>Crustacea</taxon>
        <taxon>Multicrustacea</taxon>
        <taxon>Malacostraca</taxon>
        <taxon>Eumalacostraca</taxon>
        <taxon>Eucarida</taxon>
        <taxon>Decapoda</taxon>
        <taxon>Pleocyemata</taxon>
        <taxon>Brachyura</taxon>
        <taxon>Eubrachyura</taxon>
        <taxon>Portunoidea</taxon>
        <taxon>Portunidae</taxon>
        <taxon>Portuninae</taxon>
        <taxon>Portunus</taxon>
    </lineage>
</organism>
<sequence length="136" mass="15179">MMMVVMVVVEVEIHCPHHRLTLVVVVVVEVVNRECEQRIVRETMKQCRLLTLDSVDSECVCVCVWEADCYLEITRTTTLLDTPSYILLHLRYPSPPPPPPPPPPPGLAPVAQISLRGAFSNPEQLSVVVSACIIPR</sequence>
<keyword evidence="2" id="KW-1185">Reference proteome</keyword>
<proteinExistence type="predicted"/>
<reference evidence="1 2" key="1">
    <citation type="submission" date="2019-05" db="EMBL/GenBank/DDBJ databases">
        <title>Another draft genome of Portunus trituberculatus and its Hox gene families provides insights of decapod evolution.</title>
        <authorList>
            <person name="Jeong J.-H."/>
            <person name="Song I."/>
            <person name="Kim S."/>
            <person name="Choi T."/>
            <person name="Kim D."/>
            <person name="Ryu S."/>
            <person name="Kim W."/>
        </authorList>
    </citation>
    <scope>NUCLEOTIDE SEQUENCE [LARGE SCALE GENOMIC DNA]</scope>
    <source>
        <tissue evidence="1">Muscle</tissue>
    </source>
</reference>
<name>A0A5B7FRU8_PORTR</name>